<protein>
    <submittedName>
        <fullName evidence="1">MurR/RpiR family transcriptional regulator</fullName>
    </submittedName>
</protein>
<sequence length="289" mass="33381">MSIFTKLEYMQGWTQAEKQIVALILEDPANAVELTSRQLAQKANTSLSTIYRVCEKLEIGGYADLRFQIMQELPNKRQTISDYDAPFGEQSTDYEVIQTLANLEKDTIDETASFMDLNTLRLIVNRMEIAQDINLYTSTKHRNLALNFKQNMAQLRKRVHVLTEVYDQELAALQTREETMSIVITYAGRIREVKPVLRYLRKHGHVVVLISSLWDNTFKKYCDYHLVIASQESTASERIGRFSSNVSITFILDVLYSLYFKRNFQENMKTRTEGAPLGLLLKVEEENGE</sequence>
<dbReference type="EMBL" id="SRYG01000020">
    <property type="protein sequence ID" value="TGY65277.1"/>
    <property type="molecule type" value="Genomic_DNA"/>
</dbReference>
<keyword evidence="2" id="KW-1185">Reference proteome</keyword>
<accession>A0AC61R6Z2</accession>
<dbReference type="Proteomes" id="UP000308836">
    <property type="component" value="Unassembled WGS sequence"/>
</dbReference>
<evidence type="ECO:0000313" key="2">
    <source>
        <dbReference type="Proteomes" id="UP000308836"/>
    </source>
</evidence>
<organism evidence="1 2">
    <name type="scientific">Dubosiella muris</name>
    <dbReference type="NCBI Taxonomy" id="3038133"/>
    <lineage>
        <taxon>Bacteria</taxon>
        <taxon>Bacillati</taxon>
        <taxon>Bacillota</taxon>
        <taxon>Erysipelotrichia</taxon>
        <taxon>Erysipelotrichales</taxon>
        <taxon>Erysipelotrichaceae</taxon>
        <taxon>Dubosiella</taxon>
    </lineage>
</organism>
<comment type="caution">
    <text evidence="1">The sequence shown here is derived from an EMBL/GenBank/DDBJ whole genome shotgun (WGS) entry which is preliminary data.</text>
</comment>
<gene>
    <name evidence="1" type="ORF">E5336_09645</name>
</gene>
<name>A0AC61R6Z2_9FIRM</name>
<evidence type="ECO:0000313" key="1">
    <source>
        <dbReference type="EMBL" id="TGY65277.1"/>
    </source>
</evidence>
<proteinExistence type="predicted"/>
<reference evidence="1" key="1">
    <citation type="submission" date="2019-04" db="EMBL/GenBank/DDBJ databases">
        <title>Microbes associate with the intestines of laboratory mice.</title>
        <authorList>
            <person name="Navarre W."/>
            <person name="Wong E."/>
            <person name="Huang K."/>
            <person name="Tropini C."/>
            <person name="Ng K."/>
            <person name="Yu B."/>
        </authorList>
    </citation>
    <scope>NUCLEOTIDE SEQUENCE</scope>
    <source>
        <strain evidence="1">NM09_H32</strain>
    </source>
</reference>